<evidence type="ECO:0000313" key="2">
    <source>
        <dbReference type="EMBL" id="BAH30749.1"/>
    </source>
</evidence>
<dbReference type="InterPro" id="IPR009003">
    <property type="entry name" value="Peptidase_S1_PA"/>
</dbReference>
<reference evidence="3" key="1">
    <citation type="submission" date="2005-03" db="EMBL/GenBank/DDBJ databases">
        <title>Comparison of the complete genome sequences of Rhodococcus erythropolis PR4 and Rhodococcus opacus B4.</title>
        <authorList>
            <person name="Takarada H."/>
            <person name="Sekine M."/>
            <person name="Hosoyama A."/>
            <person name="Yamada R."/>
            <person name="Fujisawa T."/>
            <person name="Omata S."/>
            <person name="Shimizu A."/>
            <person name="Tsukatani N."/>
            <person name="Tanikawa S."/>
            <person name="Fujita N."/>
            <person name="Harayama S."/>
        </authorList>
    </citation>
    <scope>NUCLEOTIDE SEQUENCE [LARGE SCALE GENOMIC DNA]</scope>
    <source>
        <strain evidence="3">PR4 / NBRC 100887</strain>
    </source>
</reference>
<organism evidence="2 3">
    <name type="scientific">Rhodococcus erythropolis (strain PR4 / NBRC 100887)</name>
    <dbReference type="NCBI Taxonomy" id="234621"/>
    <lineage>
        <taxon>Bacteria</taxon>
        <taxon>Bacillati</taxon>
        <taxon>Actinomycetota</taxon>
        <taxon>Actinomycetes</taxon>
        <taxon>Mycobacteriales</taxon>
        <taxon>Nocardiaceae</taxon>
        <taxon>Rhodococcus</taxon>
        <taxon>Rhodococcus erythropolis group</taxon>
    </lineage>
</organism>
<evidence type="ECO:0000256" key="1">
    <source>
        <dbReference type="SAM" id="MobiDB-lite"/>
    </source>
</evidence>
<dbReference type="Proteomes" id="UP000002204">
    <property type="component" value="Chromosome"/>
</dbReference>
<dbReference type="EMBL" id="AP008957">
    <property type="protein sequence ID" value="BAH30749.1"/>
    <property type="molecule type" value="Genomic_DNA"/>
</dbReference>
<protein>
    <recommendedName>
        <fullName evidence="4">Serine protease</fullName>
    </recommendedName>
</protein>
<sequence>MDEQQVKPSQPLNLKWRLIIALHMLHFFSILEHDALRAKLGKSKDDSNQLSAFSNADFIKYFEDEFNFEGLFHRSSQLRAISASLERAGFLDRVPGGSPMFPAYWETPHLTTAAQISGLLWLSPVLGSEFIIRSFGASTIAITGTNKSTGEMSTGTGILLDSQHVLTNKHVVEDMKLAVELMSSSIADPLCTSEIAEQRILRVVKQSAHEKIDVGIIEIEPVEGEEPIDPVKGIAFRDPFWEDDTWTFGYPRVPLARDPAPLVVHKGAVVSPRVLDFFGNEFFLFSSTSRPGNSGGPIVAEDGRVVGIVTRSLEVDDGPGSAAISDSNGTRVDETTKESASTSWNGGISAAPFYAGIPTNSIEKALADMGYPNLLNVERWDLPTHNHD</sequence>
<dbReference type="PATRIC" id="fig|234621.6.peg.471"/>
<dbReference type="HOGENOM" id="CLU_663707_0_0_11"/>
<feature type="region of interest" description="Disordered" evidence="1">
    <location>
        <begin position="317"/>
        <end position="343"/>
    </location>
</feature>
<dbReference type="InterPro" id="IPR043504">
    <property type="entry name" value="Peptidase_S1_PA_chymotrypsin"/>
</dbReference>
<accession>C0ZLI1</accession>
<dbReference type="Pfam" id="PF13365">
    <property type="entry name" value="Trypsin_2"/>
    <property type="match status" value="1"/>
</dbReference>
<gene>
    <name evidence="2" type="ordered locus">RER_00410</name>
</gene>
<dbReference type="SUPFAM" id="SSF50494">
    <property type="entry name" value="Trypsin-like serine proteases"/>
    <property type="match status" value="1"/>
</dbReference>
<evidence type="ECO:0000313" key="3">
    <source>
        <dbReference type="Proteomes" id="UP000002204"/>
    </source>
</evidence>
<reference evidence="2 3" key="2">
    <citation type="journal article" date="2006" name="Environ. Microbiol.">
        <title>Sequence analysis of three plasmids harboured in Rhodococcus erythropolis strain PR4.</title>
        <authorList>
            <person name="Sekine M."/>
            <person name="Tanikawa S."/>
            <person name="Omata S."/>
            <person name="Saito M."/>
            <person name="Fujisawa T."/>
            <person name="Tsukatani N."/>
            <person name="Tajima T."/>
            <person name="Sekigawa T."/>
            <person name="Kosugi H."/>
            <person name="Matsuo Y."/>
            <person name="Nishiko R."/>
            <person name="Imamura K."/>
            <person name="Ito M."/>
            <person name="Narita H."/>
            <person name="Tago S."/>
            <person name="Fujita N."/>
            <person name="Harayama S."/>
        </authorList>
    </citation>
    <scope>NUCLEOTIDE SEQUENCE [LARGE SCALE GENOMIC DNA]</scope>
    <source>
        <strain evidence="3">PR4 / NBRC 100887</strain>
    </source>
</reference>
<dbReference type="AlphaFoldDB" id="C0ZLI1"/>
<dbReference type="GO" id="GO:0004252">
    <property type="term" value="F:serine-type endopeptidase activity"/>
    <property type="evidence" value="ECO:0007669"/>
    <property type="project" value="InterPro"/>
</dbReference>
<dbReference type="RefSeq" id="WP_020905632.1">
    <property type="nucleotide sequence ID" value="NC_012490.1"/>
</dbReference>
<evidence type="ECO:0008006" key="4">
    <source>
        <dbReference type="Google" id="ProtNLM"/>
    </source>
</evidence>
<name>C0ZLI1_RHOE4</name>
<dbReference type="KEGG" id="rer:RER_00410"/>
<dbReference type="Gene3D" id="2.40.10.10">
    <property type="entry name" value="Trypsin-like serine proteases"/>
    <property type="match status" value="2"/>
</dbReference>
<dbReference type="eggNOG" id="COG0265">
    <property type="taxonomic scope" value="Bacteria"/>
</dbReference>
<dbReference type="PRINTS" id="PR00834">
    <property type="entry name" value="PROTEASES2C"/>
</dbReference>
<dbReference type="InterPro" id="IPR001940">
    <property type="entry name" value="Peptidase_S1C"/>
</dbReference>
<dbReference type="GO" id="GO:0006508">
    <property type="term" value="P:proteolysis"/>
    <property type="evidence" value="ECO:0007669"/>
    <property type="project" value="InterPro"/>
</dbReference>
<proteinExistence type="predicted"/>